<dbReference type="CDD" id="cd01832">
    <property type="entry name" value="SGNH_hydrolase_like_1"/>
    <property type="match status" value="1"/>
</dbReference>
<comment type="caution">
    <text evidence="3">The sequence shown here is derived from an EMBL/GenBank/DDBJ whole genome shotgun (WGS) entry which is preliminary data.</text>
</comment>
<dbReference type="Pfam" id="PF13472">
    <property type="entry name" value="Lipase_GDSL_2"/>
    <property type="match status" value="1"/>
</dbReference>
<dbReference type="Gene3D" id="3.10.180.10">
    <property type="entry name" value="2,3-Dihydroxybiphenyl 1,2-Dioxygenase, domain 1"/>
    <property type="match status" value="1"/>
</dbReference>
<dbReference type="InterPro" id="IPR053140">
    <property type="entry name" value="GDSL_Rv0518-like"/>
</dbReference>
<name>A0A4R7IWY9_9ACTN</name>
<dbReference type="Proteomes" id="UP000295371">
    <property type="component" value="Unassembled WGS sequence"/>
</dbReference>
<dbReference type="PANTHER" id="PTHR43784">
    <property type="entry name" value="GDSL-LIKE LIPASE/ACYLHYDROLASE, PUTATIVE (AFU_ORTHOLOGUE AFUA_2G00820)-RELATED"/>
    <property type="match status" value="1"/>
</dbReference>
<accession>A0A4R7IWY9</accession>
<dbReference type="InterPro" id="IPR041581">
    <property type="entry name" value="Glyoxalase_6"/>
</dbReference>
<evidence type="ECO:0000313" key="4">
    <source>
        <dbReference type="Proteomes" id="UP000295371"/>
    </source>
</evidence>
<keyword evidence="4" id="KW-1185">Reference proteome</keyword>
<protein>
    <submittedName>
        <fullName evidence="3">Lysophospholipase L1-like esterase</fullName>
    </submittedName>
</protein>
<dbReference type="InterPro" id="IPR036514">
    <property type="entry name" value="SGNH_hydro_sf"/>
</dbReference>
<dbReference type="AlphaFoldDB" id="A0A4R7IWY9"/>
<evidence type="ECO:0000259" key="2">
    <source>
        <dbReference type="Pfam" id="PF18029"/>
    </source>
</evidence>
<proteinExistence type="predicted"/>
<dbReference type="InterPro" id="IPR013830">
    <property type="entry name" value="SGNH_hydro"/>
</dbReference>
<organism evidence="3 4">
    <name type="scientific">Naumannella halotolerans</name>
    <dbReference type="NCBI Taxonomy" id="993414"/>
    <lineage>
        <taxon>Bacteria</taxon>
        <taxon>Bacillati</taxon>
        <taxon>Actinomycetota</taxon>
        <taxon>Actinomycetes</taxon>
        <taxon>Propionibacteriales</taxon>
        <taxon>Propionibacteriaceae</taxon>
        <taxon>Naumannella</taxon>
    </lineage>
</organism>
<dbReference type="RefSeq" id="WP_133756110.1">
    <property type="nucleotide sequence ID" value="NZ_CP171129.1"/>
</dbReference>
<evidence type="ECO:0000313" key="3">
    <source>
        <dbReference type="EMBL" id="TDT29115.1"/>
    </source>
</evidence>
<dbReference type="Gene3D" id="3.40.50.1110">
    <property type="entry name" value="SGNH hydrolase"/>
    <property type="match status" value="1"/>
</dbReference>
<evidence type="ECO:0000259" key="1">
    <source>
        <dbReference type="Pfam" id="PF13472"/>
    </source>
</evidence>
<sequence length="380" mass="41440">MSRLLEQIIVPSASPLPLACYWARLLGGRVLEPAADRAVVAPPDGVKLVFELSERGQPSSFGVRVHDRDNGIDQVLRTGGHAIADQVADPEGNLIRLLVDDTVAPVLSGSSSFRRYVAIGDSNTEGLVDSDGAGGWRGWADRFAAQLASTTSPGLEYANLAISGLRVADIRERQFDAAIAMQPDLLTFTGGINDVIGLRPDFVSITAYLNEMFSTATAAGIRVLTFTNPDLGRANPLATVVRERMHTLNRILREAALLHGVELIDFEQVPMASDPRLWGEDRLHLNTLGHTLVGAALSWLVGVPGADRDWMTDLDARMIVHAKPRMGDHLQWTMRHFGPWVVSGIRGPQYRSGREAKRPQLVPVELEREVQVDQGAADRS</sequence>
<dbReference type="OrthoDB" id="3465773at2"/>
<reference evidence="3 4" key="1">
    <citation type="submission" date="2019-03" db="EMBL/GenBank/DDBJ databases">
        <title>Genomic Encyclopedia of Archaeal and Bacterial Type Strains, Phase II (KMG-II): from individual species to whole genera.</title>
        <authorList>
            <person name="Goeker M."/>
        </authorList>
    </citation>
    <scope>NUCLEOTIDE SEQUENCE [LARGE SCALE GENOMIC DNA]</scope>
    <source>
        <strain evidence="3 4">DSM 24323</strain>
    </source>
</reference>
<dbReference type="PANTHER" id="PTHR43784:SF2">
    <property type="entry name" value="GDSL-LIKE LIPASE_ACYLHYDROLASE, PUTATIVE (AFU_ORTHOLOGUE AFUA_2G00820)-RELATED"/>
    <property type="match status" value="1"/>
</dbReference>
<dbReference type="Pfam" id="PF18029">
    <property type="entry name" value="Glyoxalase_6"/>
    <property type="match status" value="1"/>
</dbReference>
<feature type="domain" description="SGNH hydrolase-type esterase" evidence="1">
    <location>
        <begin position="118"/>
        <end position="291"/>
    </location>
</feature>
<gene>
    <name evidence="3" type="ORF">CLV29_3213</name>
</gene>
<dbReference type="InterPro" id="IPR029068">
    <property type="entry name" value="Glyas_Bleomycin-R_OHBP_Dase"/>
</dbReference>
<feature type="domain" description="Glyoxalase-like" evidence="2">
    <location>
        <begin position="10"/>
        <end position="97"/>
    </location>
</feature>
<dbReference type="SUPFAM" id="SSF52266">
    <property type="entry name" value="SGNH hydrolase"/>
    <property type="match status" value="1"/>
</dbReference>
<dbReference type="EMBL" id="SOAW01000004">
    <property type="protein sequence ID" value="TDT29115.1"/>
    <property type="molecule type" value="Genomic_DNA"/>
</dbReference>